<dbReference type="eggNOG" id="COG2986">
    <property type="taxonomic scope" value="Bacteria"/>
</dbReference>
<dbReference type="EMBL" id="CP001818">
    <property type="protein sequence ID" value="ACZ19148.1"/>
    <property type="molecule type" value="Genomic_DNA"/>
</dbReference>
<keyword evidence="6" id="KW-0963">Cytoplasm</keyword>
<dbReference type="NCBIfam" id="NF006871">
    <property type="entry name" value="PRK09367.1"/>
    <property type="match status" value="1"/>
</dbReference>
<dbReference type="GO" id="GO:0004397">
    <property type="term" value="F:histidine ammonia-lyase activity"/>
    <property type="evidence" value="ECO:0007669"/>
    <property type="project" value="UniProtKB-UniRule"/>
</dbReference>
<comment type="subcellular location">
    <subcellularLocation>
        <location evidence="6 9">Cytoplasm</location>
    </subcellularLocation>
</comment>
<evidence type="ECO:0000313" key="11">
    <source>
        <dbReference type="Proteomes" id="UP000002030"/>
    </source>
</evidence>
<dbReference type="Pfam" id="PF00221">
    <property type="entry name" value="Lyase_aromatic"/>
    <property type="match status" value="1"/>
</dbReference>
<evidence type="ECO:0000256" key="9">
    <source>
        <dbReference type="RuleBase" id="RU004480"/>
    </source>
</evidence>
<dbReference type="HAMAP" id="MF_00229">
    <property type="entry name" value="His_ammonia_lyase"/>
    <property type="match status" value="1"/>
</dbReference>
<gene>
    <name evidence="6" type="primary">hutH</name>
    <name evidence="10" type="ordered locus">Taci_0916</name>
</gene>
<feature type="cross-link" description="5-imidazolinone (Ala-Gly)" evidence="6">
    <location>
        <begin position="146"/>
        <end position="148"/>
    </location>
</feature>
<dbReference type="GO" id="GO:0019556">
    <property type="term" value="P:L-histidine catabolic process to glutamate and formamide"/>
    <property type="evidence" value="ECO:0007669"/>
    <property type="project" value="UniProtKB-UniPathway"/>
</dbReference>
<dbReference type="GO" id="GO:0019557">
    <property type="term" value="P:L-histidine catabolic process to glutamate and formate"/>
    <property type="evidence" value="ECO:0007669"/>
    <property type="project" value="UniProtKB-UniPathway"/>
</dbReference>
<feature type="modified residue" description="2,3-didehydroalanine (Ser)" evidence="6">
    <location>
        <position position="147"/>
    </location>
</feature>
<dbReference type="Gene3D" id="1.10.275.10">
    <property type="entry name" value="Fumarase/aspartase (N-terminal domain)"/>
    <property type="match status" value="1"/>
</dbReference>
<accession>D1BA45</accession>
<dbReference type="PANTHER" id="PTHR10362">
    <property type="entry name" value="HISTIDINE AMMONIA-LYASE"/>
    <property type="match status" value="1"/>
</dbReference>
<dbReference type="OrthoDB" id="9806955at2"/>
<dbReference type="UniPathway" id="UPA00379">
    <property type="reaction ID" value="UER00549"/>
</dbReference>
<dbReference type="EnsemblBacteria" id="ACZ19148">
    <property type="protein sequence ID" value="ACZ19148"/>
    <property type="gene ID" value="Taci_0916"/>
</dbReference>
<dbReference type="Proteomes" id="UP000002030">
    <property type="component" value="Chromosome"/>
</dbReference>
<evidence type="ECO:0000313" key="10">
    <source>
        <dbReference type="EMBL" id="ACZ19148.1"/>
    </source>
</evidence>
<dbReference type="EC" id="4.3.1.3" evidence="2 6"/>
<dbReference type="HOGENOM" id="CLU_014801_4_0_0"/>
<sequence>MVVQRVVKLDGHSLTLEEVVGVARDGWQVTLDPSAAAFVERGSQAVSSWVDQGRVVYGITTGFGDLANVTIPPERSRALQRNLLISHACGVGEPFPEDLVRAIMLLRINTLTRGFSGISLPTLTQLVNYLNLGIHPVIPSQGSVGASGDLCPLSHLAITLIGEGEVFFKGRRMPTMEALREVSLTPVDLGPKEGLALNNGTTVMTAIAALCVVDAQMLFKTADAVAAVSLEALHGVPYAFDRRTHDLRPHNGQRSVASNMRRLIEGSEIVEKYKGNRVQDAYSLRCIPQVHGASRDALEYVRQKVEIEINSVTDNPLIFPADGEAISGGNFHGQPIAIAMDFFGIAAAEIANISERRIARLVDHKLSGLPPFLAKDSGVNSGFMIPQYTAASIVSENKVLAHPSSVDSIPTSANQEDHVSMGTYAARKGRQILDNAAKVVSIELLTAAQGLEFSMPLRPGKGTYAAYSSIRERVPFMEKDEYIHPMICESLSLVSSGTILRAVESQVGPLD</sequence>
<comment type="pathway">
    <text evidence="1 6 8">Amino-acid degradation; L-histidine degradation into L-glutamate; N-formimidoyl-L-glutamate from L-histidine: step 1/3.</text>
</comment>
<dbReference type="GO" id="GO:0005737">
    <property type="term" value="C:cytoplasm"/>
    <property type="evidence" value="ECO:0007669"/>
    <property type="project" value="UniProtKB-SubCell"/>
</dbReference>
<dbReference type="AlphaFoldDB" id="D1BA45"/>
<dbReference type="RefSeq" id="WP_012869663.1">
    <property type="nucleotide sequence ID" value="NC_013522.1"/>
</dbReference>
<comment type="similarity">
    <text evidence="6 7">Belongs to the PAL/histidase family.</text>
</comment>
<dbReference type="SUPFAM" id="SSF48557">
    <property type="entry name" value="L-aspartase-like"/>
    <property type="match status" value="1"/>
</dbReference>
<evidence type="ECO:0000256" key="2">
    <source>
        <dbReference type="ARBA" id="ARBA00012994"/>
    </source>
</evidence>
<dbReference type="CDD" id="cd00332">
    <property type="entry name" value="PAL-HAL"/>
    <property type="match status" value="1"/>
</dbReference>
<name>D1BA45_THEAS</name>
<reference evidence="10 11" key="1">
    <citation type="journal article" date="2009" name="Stand. Genomic Sci.">
        <title>Complete genome sequence of Thermanaerovibrio acidaminovorans type strain (Su883).</title>
        <authorList>
            <person name="Chovatia M."/>
            <person name="Sikorski J."/>
            <person name="Schroder M."/>
            <person name="Lapidus A."/>
            <person name="Nolan M."/>
            <person name="Tice H."/>
            <person name="Glavina Del Rio T."/>
            <person name="Copeland A."/>
            <person name="Cheng J.F."/>
            <person name="Lucas S."/>
            <person name="Chen F."/>
            <person name="Bruce D."/>
            <person name="Goodwin L."/>
            <person name="Pitluck S."/>
            <person name="Ivanova N."/>
            <person name="Mavromatis K."/>
            <person name="Ovchinnikova G."/>
            <person name="Pati A."/>
            <person name="Chen A."/>
            <person name="Palaniappan K."/>
            <person name="Land M."/>
            <person name="Hauser L."/>
            <person name="Chang Y.J."/>
            <person name="Jeffries C.D."/>
            <person name="Chain P."/>
            <person name="Saunders E."/>
            <person name="Detter J.C."/>
            <person name="Brettin T."/>
            <person name="Rohde M."/>
            <person name="Goker M."/>
            <person name="Spring S."/>
            <person name="Bristow J."/>
            <person name="Markowitz V."/>
            <person name="Hugenholtz P."/>
            <person name="Kyrpides N.C."/>
            <person name="Klenk H.P."/>
            <person name="Eisen J.A."/>
        </authorList>
    </citation>
    <scope>NUCLEOTIDE SEQUENCE [LARGE SCALE GENOMIC DNA]</scope>
    <source>
        <strain evidence="11">ATCC 49978 / DSM 6589 / Su883</strain>
    </source>
</reference>
<dbReference type="InterPro" id="IPR022313">
    <property type="entry name" value="Phe/His_NH3-lyase_AS"/>
</dbReference>
<evidence type="ECO:0000256" key="8">
    <source>
        <dbReference type="RuleBase" id="RU004479"/>
    </source>
</evidence>
<keyword evidence="3 6" id="KW-0369">Histidine metabolism</keyword>
<dbReference type="KEGG" id="tai:Taci_0916"/>
<dbReference type="FunFam" id="1.10.275.10:FF:000005">
    <property type="entry name" value="Histidine ammonia-lyase"/>
    <property type="match status" value="1"/>
</dbReference>
<dbReference type="FunFam" id="1.20.200.10:FF:000003">
    <property type="entry name" value="Histidine ammonia-lyase"/>
    <property type="match status" value="1"/>
</dbReference>
<proteinExistence type="inferred from homology"/>
<evidence type="ECO:0000256" key="4">
    <source>
        <dbReference type="ARBA" id="ARBA00023239"/>
    </source>
</evidence>
<dbReference type="PROSITE" id="PS00488">
    <property type="entry name" value="PAL_HISTIDASE"/>
    <property type="match status" value="1"/>
</dbReference>
<dbReference type="Gene3D" id="1.20.200.10">
    <property type="entry name" value="Fumarase/aspartase (Central domain)"/>
    <property type="match status" value="1"/>
</dbReference>
<dbReference type="NCBIfam" id="TIGR01225">
    <property type="entry name" value="hutH"/>
    <property type="match status" value="1"/>
</dbReference>
<protein>
    <recommendedName>
        <fullName evidence="2 6">Histidine ammonia-lyase</fullName>
        <shortName evidence="6">Histidase</shortName>
        <ecNumber evidence="2 6">4.3.1.3</ecNumber>
    </recommendedName>
</protein>
<comment type="catalytic activity">
    <reaction evidence="5 6 8">
        <text>L-histidine = trans-urocanate + NH4(+)</text>
        <dbReference type="Rhea" id="RHEA:21232"/>
        <dbReference type="ChEBI" id="CHEBI:17771"/>
        <dbReference type="ChEBI" id="CHEBI:28938"/>
        <dbReference type="ChEBI" id="CHEBI:57595"/>
        <dbReference type="EC" id="4.3.1.3"/>
    </reaction>
</comment>
<evidence type="ECO:0000256" key="1">
    <source>
        <dbReference type="ARBA" id="ARBA00005113"/>
    </source>
</evidence>
<dbReference type="InterPro" id="IPR001106">
    <property type="entry name" value="Aromatic_Lyase"/>
</dbReference>
<organism evidence="10 11">
    <name type="scientific">Thermanaerovibrio acidaminovorans (strain ATCC 49978 / DSM 6589 / Su883)</name>
    <name type="common">Selenomonas acidaminovorans</name>
    <dbReference type="NCBI Taxonomy" id="525903"/>
    <lineage>
        <taxon>Bacteria</taxon>
        <taxon>Thermotogati</taxon>
        <taxon>Synergistota</taxon>
        <taxon>Synergistia</taxon>
        <taxon>Synergistales</taxon>
        <taxon>Synergistaceae</taxon>
        <taxon>Thermanaerovibrio</taxon>
    </lineage>
</organism>
<evidence type="ECO:0000256" key="3">
    <source>
        <dbReference type="ARBA" id="ARBA00022808"/>
    </source>
</evidence>
<dbReference type="InterPro" id="IPR005921">
    <property type="entry name" value="HutH"/>
</dbReference>
<comment type="PTM">
    <text evidence="6">Contains an active site 4-methylidene-imidazol-5-one (MIO), which is formed autocatalytically by cyclization and dehydration of residues Ala-Ser-Gly.</text>
</comment>
<dbReference type="PATRIC" id="fig|525903.6.peg.918"/>
<evidence type="ECO:0000256" key="7">
    <source>
        <dbReference type="RuleBase" id="RU003954"/>
    </source>
</evidence>
<keyword evidence="4 6" id="KW-0456">Lyase</keyword>
<evidence type="ECO:0000256" key="5">
    <source>
        <dbReference type="ARBA" id="ARBA00049269"/>
    </source>
</evidence>
<keyword evidence="11" id="KW-1185">Reference proteome</keyword>
<dbReference type="InterPro" id="IPR024083">
    <property type="entry name" value="Fumarase/histidase_N"/>
</dbReference>
<dbReference type="InterPro" id="IPR008948">
    <property type="entry name" value="L-Aspartase-like"/>
</dbReference>
<evidence type="ECO:0000256" key="6">
    <source>
        <dbReference type="HAMAP-Rule" id="MF_00229"/>
    </source>
</evidence>
<dbReference type="STRING" id="525903.Taci_0916"/>